<accession>A0AAU9Q8Z1</accession>
<organism evidence="2 3">
    <name type="scientific">Vibrio owensii</name>
    <dbReference type="NCBI Taxonomy" id="696485"/>
    <lineage>
        <taxon>Bacteria</taxon>
        <taxon>Pseudomonadati</taxon>
        <taxon>Pseudomonadota</taxon>
        <taxon>Gammaproteobacteria</taxon>
        <taxon>Vibrionales</taxon>
        <taxon>Vibrionaceae</taxon>
        <taxon>Vibrio</taxon>
    </lineage>
</organism>
<reference evidence="2" key="1">
    <citation type="submission" date="2022-01" db="EMBL/GenBank/DDBJ databases">
        <authorList>
            <person name="Lagorce A."/>
        </authorList>
    </citation>
    <scope>NUCLEOTIDE SEQUENCE</scope>
    <source>
        <strain evidence="2">Th15_F1_D04</strain>
    </source>
</reference>
<dbReference type="EMBL" id="CAKMTQ010000032">
    <property type="protein sequence ID" value="CAH1534372.1"/>
    <property type="molecule type" value="Genomic_DNA"/>
</dbReference>
<proteinExistence type="predicted"/>
<keyword evidence="1" id="KW-0812">Transmembrane</keyword>
<evidence type="ECO:0000313" key="2">
    <source>
        <dbReference type="EMBL" id="CAH1534372.1"/>
    </source>
</evidence>
<keyword evidence="1" id="KW-1133">Transmembrane helix</keyword>
<dbReference type="Proteomes" id="UP001295420">
    <property type="component" value="Unassembled WGS sequence"/>
</dbReference>
<name>A0AAU9Q8Z1_9VIBR</name>
<feature type="transmembrane region" description="Helical" evidence="1">
    <location>
        <begin position="6"/>
        <end position="24"/>
    </location>
</feature>
<gene>
    <name evidence="2" type="ORF">THF1D04_380003</name>
</gene>
<sequence length="41" mass="4883">MIKLESFSLNITYLMFYAYLLLLTENSTSRQKQKRLPLVNT</sequence>
<dbReference type="AlphaFoldDB" id="A0AAU9Q8Z1"/>
<keyword evidence="1" id="KW-0472">Membrane</keyword>
<comment type="caution">
    <text evidence="2">The sequence shown here is derived from an EMBL/GenBank/DDBJ whole genome shotgun (WGS) entry which is preliminary data.</text>
</comment>
<evidence type="ECO:0000256" key="1">
    <source>
        <dbReference type="SAM" id="Phobius"/>
    </source>
</evidence>
<protein>
    <submittedName>
        <fullName evidence="2">Uncharacterized protein</fullName>
    </submittedName>
</protein>
<evidence type="ECO:0000313" key="3">
    <source>
        <dbReference type="Proteomes" id="UP001295420"/>
    </source>
</evidence>